<dbReference type="PANTHER" id="PTHR21198">
    <property type="entry name" value="GLUTAMATE RACEMASE"/>
    <property type="match status" value="1"/>
</dbReference>
<accession>A0A7C5Q570</accession>
<feature type="binding site" evidence="8">
    <location>
        <begin position="71"/>
        <end position="72"/>
    </location>
    <ligand>
        <name>substrate</name>
    </ligand>
</feature>
<dbReference type="InterPro" id="IPR033134">
    <property type="entry name" value="Asp/Glu_racemase_AS_2"/>
</dbReference>
<sequence>MRIGVFDSGVGGLTVLRAIRDRFPQVNLIYVGDTARVPYGNRSPRTVIRYSIECASFLIDRGIDVLVVACNTASSHAIPALKERFSLPVVGVVEPGVKEALKVTRGRVGVIGTLATVRSGTYQRILSSAGVRVFSKACPLFVPLVEERLFEGEIAERVARMYLEEFRVAGIDTLILGCTHYPLLRKTIQKVLPEVRIVDSSSAVAAELAPLVRDGGEGETELYFTDRSQNLEDLIEVILGFPVEPVILSDGVSRISQRTSPS</sequence>
<name>A0A7C5Q570_AQUAO</name>
<comment type="pathway">
    <text evidence="8">Cell wall biogenesis; peptidoglycan biosynthesis.</text>
</comment>
<feature type="active site" description="Proton donor/acceptor" evidence="8">
    <location>
        <position position="178"/>
    </location>
</feature>
<evidence type="ECO:0000256" key="2">
    <source>
        <dbReference type="ARBA" id="ARBA00013090"/>
    </source>
</evidence>
<dbReference type="GO" id="GO:0071555">
    <property type="term" value="P:cell wall organization"/>
    <property type="evidence" value="ECO:0007669"/>
    <property type="project" value="UniProtKB-KW"/>
</dbReference>
<dbReference type="EC" id="5.1.1.3" evidence="2 8"/>
<protein>
    <recommendedName>
        <fullName evidence="7 8">Glutamate racemase</fullName>
        <ecNumber evidence="2 8">5.1.1.3</ecNumber>
    </recommendedName>
</protein>
<reference evidence="9" key="1">
    <citation type="journal article" date="2020" name="mSystems">
        <title>Genome- and Community-Level Interaction Insights into Carbon Utilization and Element Cycling Functions of Hydrothermarchaeota in Hydrothermal Sediment.</title>
        <authorList>
            <person name="Zhou Z."/>
            <person name="Liu Y."/>
            <person name="Xu W."/>
            <person name="Pan J."/>
            <person name="Luo Z.H."/>
            <person name="Li M."/>
        </authorList>
    </citation>
    <scope>NUCLEOTIDE SEQUENCE [LARGE SCALE GENOMIC DNA]</scope>
    <source>
        <strain evidence="9">HyVt-501</strain>
    </source>
</reference>
<evidence type="ECO:0000313" key="9">
    <source>
        <dbReference type="EMBL" id="HHJ64517.1"/>
    </source>
</evidence>
<feature type="active site" description="Proton donor/acceptor" evidence="8">
    <location>
        <position position="70"/>
    </location>
</feature>
<evidence type="ECO:0000256" key="7">
    <source>
        <dbReference type="ARBA" id="ARBA00070053"/>
    </source>
</evidence>
<dbReference type="PROSITE" id="PS00924">
    <property type="entry name" value="ASP_GLU_RACEMASE_2"/>
    <property type="match status" value="1"/>
</dbReference>
<dbReference type="UniPathway" id="UPA00219"/>
<keyword evidence="6 8" id="KW-0961">Cell wall biogenesis/degradation</keyword>
<dbReference type="Gene3D" id="3.40.50.1860">
    <property type="match status" value="2"/>
</dbReference>
<evidence type="ECO:0000256" key="6">
    <source>
        <dbReference type="ARBA" id="ARBA00023316"/>
    </source>
</evidence>
<proteinExistence type="inferred from homology"/>
<dbReference type="AlphaFoldDB" id="A0A7C5Q570"/>
<keyword evidence="5 8" id="KW-0413">Isomerase</keyword>
<feature type="binding site" evidence="8">
    <location>
        <begin position="179"/>
        <end position="180"/>
    </location>
    <ligand>
        <name>substrate</name>
    </ligand>
</feature>
<evidence type="ECO:0000256" key="3">
    <source>
        <dbReference type="ARBA" id="ARBA00022960"/>
    </source>
</evidence>
<dbReference type="GO" id="GO:0009252">
    <property type="term" value="P:peptidoglycan biosynthetic process"/>
    <property type="evidence" value="ECO:0007669"/>
    <property type="project" value="UniProtKB-UniRule"/>
</dbReference>
<dbReference type="PROSITE" id="PS00923">
    <property type="entry name" value="ASP_GLU_RACEMASE_1"/>
    <property type="match status" value="1"/>
</dbReference>
<feature type="binding site" evidence="8">
    <location>
        <begin position="7"/>
        <end position="8"/>
    </location>
    <ligand>
        <name>substrate</name>
    </ligand>
</feature>
<keyword evidence="3 8" id="KW-0133">Cell shape</keyword>
<dbReference type="PANTHER" id="PTHR21198:SF2">
    <property type="entry name" value="GLUTAMATE RACEMASE"/>
    <property type="match status" value="1"/>
</dbReference>
<dbReference type="EMBL" id="DRNB01000230">
    <property type="protein sequence ID" value="HHJ64517.1"/>
    <property type="molecule type" value="Genomic_DNA"/>
</dbReference>
<evidence type="ECO:0000256" key="4">
    <source>
        <dbReference type="ARBA" id="ARBA00022984"/>
    </source>
</evidence>
<gene>
    <name evidence="8" type="primary">murI</name>
    <name evidence="9" type="ORF">ENJ61_06375</name>
</gene>
<organism evidence="9">
    <name type="scientific">Aquifex aeolicus</name>
    <dbReference type="NCBI Taxonomy" id="63363"/>
    <lineage>
        <taxon>Bacteria</taxon>
        <taxon>Pseudomonadati</taxon>
        <taxon>Aquificota</taxon>
        <taxon>Aquificia</taxon>
        <taxon>Aquificales</taxon>
        <taxon>Aquificaceae</taxon>
        <taxon>Aquifex</taxon>
    </lineage>
</organism>
<dbReference type="InterPro" id="IPR001920">
    <property type="entry name" value="Asp/Glu_race"/>
</dbReference>
<comment type="catalytic activity">
    <reaction evidence="1 8">
        <text>L-glutamate = D-glutamate</text>
        <dbReference type="Rhea" id="RHEA:12813"/>
        <dbReference type="ChEBI" id="CHEBI:29985"/>
        <dbReference type="ChEBI" id="CHEBI:29986"/>
        <dbReference type="EC" id="5.1.1.3"/>
    </reaction>
</comment>
<comment type="similarity">
    <text evidence="8">Belongs to the aspartate/glutamate racemases family.</text>
</comment>
<comment type="caution">
    <text evidence="9">The sequence shown here is derived from an EMBL/GenBank/DDBJ whole genome shotgun (WGS) entry which is preliminary data.</text>
</comment>
<evidence type="ECO:0000256" key="1">
    <source>
        <dbReference type="ARBA" id="ARBA00001602"/>
    </source>
</evidence>
<dbReference type="InterPro" id="IPR018187">
    <property type="entry name" value="Asp/Glu_racemase_AS_1"/>
</dbReference>
<dbReference type="GO" id="GO:0008360">
    <property type="term" value="P:regulation of cell shape"/>
    <property type="evidence" value="ECO:0007669"/>
    <property type="project" value="UniProtKB-KW"/>
</dbReference>
<evidence type="ECO:0000256" key="5">
    <source>
        <dbReference type="ARBA" id="ARBA00023235"/>
    </source>
</evidence>
<dbReference type="HAMAP" id="MF_00258">
    <property type="entry name" value="Glu_racemase"/>
    <property type="match status" value="1"/>
</dbReference>
<feature type="binding site" evidence="8">
    <location>
        <begin position="39"/>
        <end position="40"/>
    </location>
    <ligand>
        <name>substrate</name>
    </ligand>
</feature>
<comment type="function">
    <text evidence="8">Provides the (R)-glutamate required for cell wall biosynthesis.</text>
</comment>
<dbReference type="Pfam" id="PF01177">
    <property type="entry name" value="Asp_Glu_race"/>
    <property type="match status" value="1"/>
</dbReference>
<keyword evidence="4 8" id="KW-0573">Peptidoglycan synthesis</keyword>
<dbReference type="FunFam" id="3.40.50.1860:FF:000002">
    <property type="entry name" value="Glutamate racemase"/>
    <property type="match status" value="1"/>
</dbReference>
<dbReference type="Proteomes" id="UP000885792">
    <property type="component" value="Unassembled WGS sequence"/>
</dbReference>
<dbReference type="NCBIfam" id="TIGR00067">
    <property type="entry name" value="glut_race"/>
    <property type="match status" value="1"/>
</dbReference>
<dbReference type="SUPFAM" id="SSF53681">
    <property type="entry name" value="Aspartate/glutamate racemase"/>
    <property type="match status" value="2"/>
</dbReference>
<dbReference type="InterPro" id="IPR015942">
    <property type="entry name" value="Asp/Glu/hydantoin_racemase"/>
</dbReference>
<dbReference type="InterPro" id="IPR004391">
    <property type="entry name" value="Glu_race"/>
</dbReference>
<dbReference type="GO" id="GO:0008881">
    <property type="term" value="F:glutamate racemase activity"/>
    <property type="evidence" value="ECO:0007669"/>
    <property type="project" value="UniProtKB-UniRule"/>
</dbReference>
<evidence type="ECO:0000256" key="8">
    <source>
        <dbReference type="HAMAP-Rule" id="MF_00258"/>
    </source>
</evidence>